<gene>
    <name evidence="5" type="ORF">AB852_18405</name>
</gene>
<dbReference type="PANTHER" id="PTHR46796">
    <property type="entry name" value="HTH-TYPE TRANSCRIPTIONAL ACTIVATOR RHAS-RELATED"/>
    <property type="match status" value="1"/>
</dbReference>
<dbReference type="Pfam" id="PF20240">
    <property type="entry name" value="DUF6597"/>
    <property type="match status" value="1"/>
</dbReference>
<accession>A0A1Q4V6G1</accession>
<dbReference type="RefSeq" id="WP_073789778.1">
    <property type="nucleotide sequence ID" value="NZ_LFBV01000004.1"/>
</dbReference>
<evidence type="ECO:0000256" key="2">
    <source>
        <dbReference type="ARBA" id="ARBA00023125"/>
    </source>
</evidence>
<dbReference type="Proteomes" id="UP000186455">
    <property type="component" value="Unassembled WGS sequence"/>
</dbReference>
<dbReference type="Pfam" id="PF12833">
    <property type="entry name" value="HTH_18"/>
    <property type="match status" value="1"/>
</dbReference>
<keyword evidence="3" id="KW-0804">Transcription</keyword>
<dbReference type="InterPro" id="IPR018060">
    <property type="entry name" value="HTH_AraC"/>
</dbReference>
<keyword evidence="1" id="KW-0805">Transcription regulation</keyword>
<evidence type="ECO:0000313" key="6">
    <source>
        <dbReference type="Proteomes" id="UP000186455"/>
    </source>
</evidence>
<evidence type="ECO:0000313" key="5">
    <source>
        <dbReference type="EMBL" id="OKH93462.1"/>
    </source>
</evidence>
<dbReference type="InterPro" id="IPR046532">
    <property type="entry name" value="DUF6597"/>
</dbReference>
<dbReference type="InterPro" id="IPR050204">
    <property type="entry name" value="AraC_XylS_family_regulators"/>
</dbReference>
<dbReference type="STRING" id="1048205.AB852_18405"/>
<name>A0A1Q4V6G1_9ACTN</name>
<dbReference type="SMART" id="SM00342">
    <property type="entry name" value="HTH_ARAC"/>
    <property type="match status" value="1"/>
</dbReference>
<keyword evidence="2" id="KW-0238">DNA-binding</keyword>
<dbReference type="GO" id="GO:0043565">
    <property type="term" value="F:sequence-specific DNA binding"/>
    <property type="evidence" value="ECO:0007669"/>
    <property type="project" value="InterPro"/>
</dbReference>
<feature type="domain" description="HTH araC/xylS-type" evidence="4">
    <location>
        <begin position="135"/>
        <end position="231"/>
    </location>
</feature>
<dbReference type="PANTHER" id="PTHR46796:SF15">
    <property type="entry name" value="BLL1074 PROTEIN"/>
    <property type="match status" value="1"/>
</dbReference>
<evidence type="ECO:0000256" key="1">
    <source>
        <dbReference type="ARBA" id="ARBA00023015"/>
    </source>
</evidence>
<reference evidence="5 6" key="1">
    <citation type="submission" date="2015-06" db="EMBL/GenBank/DDBJ databases">
        <title>Cloning and characterization of the uncialamcin biosynthetic gene cluster.</title>
        <authorList>
            <person name="Yan X."/>
            <person name="Huang T."/>
            <person name="Ge H."/>
            <person name="Shen B."/>
        </authorList>
    </citation>
    <scope>NUCLEOTIDE SEQUENCE [LARGE SCALE GENOMIC DNA]</scope>
    <source>
        <strain evidence="5 6">DCA2648</strain>
    </source>
</reference>
<keyword evidence="6" id="KW-1185">Reference proteome</keyword>
<protein>
    <submittedName>
        <fullName evidence="5">AraC family transcriptional regulator</fullName>
    </submittedName>
</protein>
<dbReference type="PROSITE" id="PS01124">
    <property type="entry name" value="HTH_ARAC_FAMILY_2"/>
    <property type="match status" value="1"/>
</dbReference>
<evidence type="ECO:0000259" key="4">
    <source>
        <dbReference type="PROSITE" id="PS01124"/>
    </source>
</evidence>
<dbReference type="GO" id="GO:0003700">
    <property type="term" value="F:DNA-binding transcription factor activity"/>
    <property type="evidence" value="ECO:0007669"/>
    <property type="project" value="InterPro"/>
</dbReference>
<sequence>MGYVERASRVPGAVVWSRDVPPGAGGRRTPVLPDGCMDLLWTEGRLFVAGPDTRAHHGGGGDVSRVVGVRFAPGTAPAVLGTPARVLRDRRVDLTELWPRPLVRALIGRVDASDDPVRELEAVAGEGWSRSAGTDPLVGRIVAGLRAGHSVAAVADGAGIGARALHRLSLDVFGYGPKTLARVLRFQRALDLARTGAPLAEVAVRCGYADQPHLAREARALTGTPLTGLLA</sequence>
<dbReference type="Gene3D" id="1.10.10.60">
    <property type="entry name" value="Homeodomain-like"/>
    <property type="match status" value="1"/>
</dbReference>
<dbReference type="AlphaFoldDB" id="A0A1Q4V6G1"/>
<dbReference type="EMBL" id="LFBV01000004">
    <property type="protein sequence ID" value="OKH93462.1"/>
    <property type="molecule type" value="Genomic_DNA"/>
</dbReference>
<organism evidence="5 6">
    <name type="scientific">Streptomyces uncialis</name>
    <dbReference type="NCBI Taxonomy" id="1048205"/>
    <lineage>
        <taxon>Bacteria</taxon>
        <taxon>Bacillati</taxon>
        <taxon>Actinomycetota</taxon>
        <taxon>Actinomycetes</taxon>
        <taxon>Kitasatosporales</taxon>
        <taxon>Streptomycetaceae</taxon>
        <taxon>Streptomyces</taxon>
    </lineage>
</organism>
<evidence type="ECO:0000256" key="3">
    <source>
        <dbReference type="ARBA" id="ARBA00023163"/>
    </source>
</evidence>
<proteinExistence type="predicted"/>
<comment type="caution">
    <text evidence="5">The sequence shown here is derived from an EMBL/GenBank/DDBJ whole genome shotgun (WGS) entry which is preliminary data.</text>
</comment>